<feature type="region of interest" description="Disordered" evidence="1">
    <location>
        <begin position="88"/>
        <end position="110"/>
    </location>
</feature>
<evidence type="ECO:0000256" key="1">
    <source>
        <dbReference type="SAM" id="MobiDB-lite"/>
    </source>
</evidence>
<evidence type="ECO:0000313" key="3">
    <source>
        <dbReference type="Proteomes" id="UP000058446"/>
    </source>
</evidence>
<evidence type="ECO:0000313" key="2">
    <source>
        <dbReference type="EMBL" id="ALA68712.1"/>
    </source>
</evidence>
<name>A0A0K2H3V4_9CORY</name>
<evidence type="ECO:0008006" key="4">
    <source>
        <dbReference type="Google" id="ProtNLM"/>
    </source>
</evidence>
<dbReference type="EMBL" id="CP006841">
    <property type="protein sequence ID" value="ALA68712.1"/>
    <property type="molecule type" value="Genomic_DNA"/>
</dbReference>
<dbReference type="Proteomes" id="UP000058446">
    <property type="component" value="Chromosome"/>
</dbReference>
<gene>
    <name evidence="2" type="ORF">CLAC_11270</name>
</gene>
<accession>A0A0K2H3V4</accession>
<proteinExistence type="predicted"/>
<keyword evidence="3" id="KW-1185">Reference proteome</keyword>
<protein>
    <recommendedName>
        <fullName evidence="4">ESX-1 secretion-associated protein</fullName>
    </recommendedName>
</protein>
<dbReference type="AlphaFoldDB" id="A0A0K2H3V4"/>
<dbReference type="RefSeq" id="WP_053412962.1">
    <property type="nucleotide sequence ID" value="NZ_CP006841.1"/>
</dbReference>
<reference evidence="2 3" key="1">
    <citation type="submission" date="2013-10" db="EMBL/GenBank/DDBJ databases">
        <title>Complete genome sequence of Corynebacterium lactis DSM 45799(T), isolated from raw cow milk.</title>
        <authorList>
            <person name="Ruckert C."/>
            <person name="Albersmeier A."/>
            <person name="Lipski A."/>
            <person name="Kalinowski J."/>
        </authorList>
    </citation>
    <scope>NUCLEOTIDE SEQUENCE [LARGE SCALE GENOMIC DNA]</scope>
    <source>
        <strain evidence="2 3">RW2-5</strain>
    </source>
</reference>
<dbReference type="KEGG" id="clw:CLAC_11270"/>
<dbReference type="STRING" id="1408189.CLAC_11270"/>
<sequence length="110" mass="10964">MSEHITASAAALLELSRTYQGISHRVSGLSALVSAAPERASVSGCLPGSLLASAIEKASGAWASSLSSAAHAIEGLAFAADSLADATTAHQQEQSRGFGDVLGSQAGSPR</sequence>
<dbReference type="PATRIC" id="fig|1408189.4.peg.2273"/>
<organism evidence="2 3">
    <name type="scientific">Corynebacterium lactis RW2-5</name>
    <dbReference type="NCBI Taxonomy" id="1408189"/>
    <lineage>
        <taxon>Bacteria</taxon>
        <taxon>Bacillati</taxon>
        <taxon>Actinomycetota</taxon>
        <taxon>Actinomycetes</taxon>
        <taxon>Mycobacteriales</taxon>
        <taxon>Corynebacteriaceae</taxon>
        <taxon>Corynebacterium</taxon>
    </lineage>
</organism>